<keyword evidence="2" id="KW-1185">Reference proteome</keyword>
<protein>
    <submittedName>
        <fullName evidence="1">Uncharacterized protein</fullName>
    </submittedName>
</protein>
<reference evidence="1 2" key="1">
    <citation type="submission" date="2019-01" db="EMBL/GenBank/DDBJ databases">
        <title>Draft genome sequences of three monokaryotic isolates of the white-rot basidiomycete fungus Dichomitus squalens.</title>
        <authorList>
            <consortium name="DOE Joint Genome Institute"/>
            <person name="Lopez S.C."/>
            <person name="Andreopoulos B."/>
            <person name="Pangilinan J."/>
            <person name="Lipzen A."/>
            <person name="Riley R."/>
            <person name="Ahrendt S."/>
            <person name="Ng V."/>
            <person name="Barry K."/>
            <person name="Daum C."/>
            <person name="Grigoriev I.V."/>
            <person name="Hilden K.S."/>
            <person name="Makela M.R."/>
            <person name="de Vries R.P."/>
        </authorList>
    </citation>
    <scope>NUCLEOTIDE SEQUENCE [LARGE SCALE GENOMIC DNA]</scope>
    <source>
        <strain evidence="1 2">CBS 464.89</strain>
    </source>
</reference>
<dbReference type="Proteomes" id="UP000292082">
    <property type="component" value="Unassembled WGS sequence"/>
</dbReference>
<sequence length="193" mass="21551">MTQSRRGRCGPSTSACLSRPCRSHRCASRERSAAVIGTGPSAPRTSQWMRKQTHYQTDFVDDEMRRMWAMEKMELSSLRCFRCCSPVGASGRYRMVAVTKAEARGELQKGDARLPERKCYSANSVESFESGIAGRAIIENGMRSLQRGTTFAREVQGLLVLLVTWISTNVRNDKHILASTSRENTSTRHNSAA</sequence>
<evidence type="ECO:0000313" key="1">
    <source>
        <dbReference type="EMBL" id="TBU57537.1"/>
    </source>
</evidence>
<name>A0A4Q9PSV9_9APHY</name>
<dbReference type="EMBL" id="ML145136">
    <property type="protein sequence ID" value="TBU57537.1"/>
    <property type="molecule type" value="Genomic_DNA"/>
</dbReference>
<proteinExistence type="predicted"/>
<accession>A0A4Q9PSV9</accession>
<organism evidence="1 2">
    <name type="scientific">Dichomitus squalens</name>
    <dbReference type="NCBI Taxonomy" id="114155"/>
    <lineage>
        <taxon>Eukaryota</taxon>
        <taxon>Fungi</taxon>
        <taxon>Dikarya</taxon>
        <taxon>Basidiomycota</taxon>
        <taxon>Agaricomycotina</taxon>
        <taxon>Agaricomycetes</taxon>
        <taxon>Polyporales</taxon>
        <taxon>Polyporaceae</taxon>
        <taxon>Dichomitus</taxon>
    </lineage>
</organism>
<evidence type="ECO:0000313" key="2">
    <source>
        <dbReference type="Proteomes" id="UP000292082"/>
    </source>
</evidence>
<gene>
    <name evidence="1" type="ORF">BD310DRAFT_929255</name>
</gene>
<dbReference type="AlphaFoldDB" id="A0A4Q9PSV9"/>